<evidence type="ECO:0000313" key="2">
    <source>
        <dbReference type="Proteomes" id="UP000317178"/>
    </source>
</evidence>
<protein>
    <submittedName>
        <fullName evidence="1">Uncharacterized protein</fullName>
    </submittedName>
</protein>
<proteinExistence type="predicted"/>
<gene>
    <name evidence="1" type="ORF">Pla110_12990</name>
</gene>
<dbReference type="KEGG" id="plon:Pla110_12990"/>
<dbReference type="OrthoDB" id="264941at2"/>
<reference evidence="1 2" key="1">
    <citation type="submission" date="2019-02" db="EMBL/GenBank/DDBJ databases">
        <title>Deep-cultivation of Planctomycetes and their phenomic and genomic characterization uncovers novel biology.</title>
        <authorList>
            <person name="Wiegand S."/>
            <person name="Jogler M."/>
            <person name="Boedeker C."/>
            <person name="Pinto D."/>
            <person name="Vollmers J."/>
            <person name="Rivas-Marin E."/>
            <person name="Kohn T."/>
            <person name="Peeters S.H."/>
            <person name="Heuer A."/>
            <person name="Rast P."/>
            <person name="Oberbeckmann S."/>
            <person name="Bunk B."/>
            <person name="Jeske O."/>
            <person name="Meyerdierks A."/>
            <person name="Storesund J.E."/>
            <person name="Kallscheuer N."/>
            <person name="Luecker S."/>
            <person name="Lage O.M."/>
            <person name="Pohl T."/>
            <person name="Merkel B.J."/>
            <person name="Hornburger P."/>
            <person name="Mueller R.-W."/>
            <person name="Bruemmer F."/>
            <person name="Labrenz M."/>
            <person name="Spormann A.M."/>
            <person name="Op den Camp H."/>
            <person name="Overmann J."/>
            <person name="Amann R."/>
            <person name="Jetten M.S.M."/>
            <person name="Mascher T."/>
            <person name="Medema M.H."/>
            <person name="Devos D.P."/>
            <person name="Kaster A.-K."/>
            <person name="Ovreas L."/>
            <person name="Rohde M."/>
            <person name="Galperin M.Y."/>
            <person name="Jogler C."/>
        </authorList>
    </citation>
    <scope>NUCLEOTIDE SEQUENCE [LARGE SCALE GENOMIC DNA]</scope>
    <source>
        <strain evidence="1 2">Pla110</strain>
    </source>
</reference>
<dbReference type="Proteomes" id="UP000317178">
    <property type="component" value="Chromosome"/>
</dbReference>
<keyword evidence="2" id="KW-1185">Reference proteome</keyword>
<dbReference type="EMBL" id="CP036281">
    <property type="protein sequence ID" value="QDU79588.1"/>
    <property type="molecule type" value="Genomic_DNA"/>
</dbReference>
<evidence type="ECO:0000313" key="1">
    <source>
        <dbReference type="EMBL" id="QDU79588.1"/>
    </source>
</evidence>
<name>A0A518CK35_9PLAN</name>
<accession>A0A518CK35</accession>
<dbReference type="AlphaFoldDB" id="A0A518CK35"/>
<dbReference type="RefSeq" id="WP_144994306.1">
    <property type="nucleotide sequence ID" value="NZ_CP036281.1"/>
</dbReference>
<organism evidence="1 2">
    <name type="scientific">Polystyrenella longa</name>
    <dbReference type="NCBI Taxonomy" id="2528007"/>
    <lineage>
        <taxon>Bacteria</taxon>
        <taxon>Pseudomonadati</taxon>
        <taxon>Planctomycetota</taxon>
        <taxon>Planctomycetia</taxon>
        <taxon>Planctomycetales</taxon>
        <taxon>Planctomycetaceae</taxon>
        <taxon>Polystyrenella</taxon>
    </lineage>
</organism>
<sequence length="207" mass="24021">MSRRNWMLPLLAVGVMLVWMGLNKWIDHRETKSVALGYVDAVMQCDKQKILQFTHPELRERAEQELTGPAFKETQKPDEYRIEIHHSLKTGPEDSLAYLLNTGIVDPKMLKEHVEPTMLINVIIEQNGYQMKPDIHLERYQDGIWYVTWIEGLEVDPRWLDRQGLSSSENDVESTQAQQHADDLRLATEELQEAFKDSPGVTIEPIR</sequence>